<evidence type="ECO:0000256" key="5">
    <source>
        <dbReference type="SAM" id="Coils"/>
    </source>
</evidence>
<dbReference type="InterPro" id="IPR040627">
    <property type="entry name" value="T3SS_ATPase_C"/>
</dbReference>
<keyword evidence="1" id="KW-0813">Transport</keyword>
<keyword evidence="2" id="KW-0547">Nucleotide-binding</keyword>
<dbReference type="InterPro" id="IPR027417">
    <property type="entry name" value="P-loop_NTPase"/>
</dbReference>
<keyword evidence="5" id="KW-0175">Coiled coil</keyword>
<feature type="domain" description="ATPase F1/V1/A1 complex alpha/beta subunit nucleotide-binding" evidence="6">
    <location>
        <begin position="62"/>
        <end position="270"/>
    </location>
</feature>
<protein>
    <submittedName>
        <fullName evidence="8">Flagellum-specific ATP synthase</fullName>
    </submittedName>
</protein>
<dbReference type="Pfam" id="PF00006">
    <property type="entry name" value="ATP-synt_ab"/>
    <property type="match status" value="1"/>
</dbReference>
<reference evidence="9" key="1">
    <citation type="submission" date="2016-10" db="EMBL/GenBank/DDBJ databases">
        <authorList>
            <person name="Varghese N."/>
            <person name="Submissions S."/>
        </authorList>
    </citation>
    <scope>NUCLEOTIDE SEQUENCE [LARGE SCALE GENOMIC DNA]</scope>
    <source>
        <strain evidence="9">XBD1002</strain>
    </source>
</reference>
<dbReference type="PANTHER" id="PTHR15184:SF9">
    <property type="entry name" value="SPI-1 TYPE 3 SECRETION SYSTEM ATPASE"/>
    <property type="match status" value="1"/>
</dbReference>
<dbReference type="GO" id="GO:0046933">
    <property type="term" value="F:proton-transporting ATP synthase activity, rotational mechanism"/>
    <property type="evidence" value="ECO:0007669"/>
    <property type="project" value="TreeGrafter"/>
</dbReference>
<evidence type="ECO:0000256" key="2">
    <source>
        <dbReference type="ARBA" id="ARBA00022741"/>
    </source>
</evidence>
<dbReference type="AlphaFoldDB" id="A0A1I3LIQ9"/>
<dbReference type="Gene3D" id="3.40.50.12240">
    <property type="match status" value="1"/>
</dbReference>
<evidence type="ECO:0000256" key="1">
    <source>
        <dbReference type="ARBA" id="ARBA00022448"/>
    </source>
</evidence>
<feature type="coiled-coil region" evidence="5">
    <location>
        <begin position="306"/>
        <end position="340"/>
    </location>
</feature>
<dbReference type="EMBL" id="FORI01000007">
    <property type="protein sequence ID" value="SFI84611.1"/>
    <property type="molecule type" value="Genomic_DNA"/>
</dbReference>
<keyword evidence="3" id="KW-0067">ATP-binding</keyword>
<organism evidence="8 9">
    <name type="scientific">Treponema bryantii</name>
    <dbReference type="NCBI Taxonomy" id="163"/>
    <lineage>
        <taxon>Bacteria</taxon>
        <taxon>Pseudomonadati</taxon>
        <taxon>Spirochaetota</taxon>
        <taxon>Spirochaetia</taxon>
        <taxon>Spirochaetales</taxon>
        <taxon>Treponemataceae</taxon>
        <taxon>Treponema</taxon>
    </lineage>
</organism>
<gene>
    <name evidence="8" type="ORF">SAMN04487775_1075</name>
</gene>
<evidence type="ECO:0000256" key="3">
    <source>
        <dbReference type="ARBA" id="ARBA00022840"/>
    </source>
</evidence>
<dbReference type="InterPro" id="IPR050053">
    <property type="entry name" value="ATPase_alpha/beta_chains"/>
</dbReference>
<keyword evidence="4" id="KW-1278">Translocase</keyword>
<accession>A0A1I3LIQ9</accession>
<dbReference type="Pfam" id="PF18269">
    <property type="entry name" value="T3SS_ATPase_C"/>
    <property type="match status" value="1"/>
</dbReference>
<name>A0A1I3LIQ9_9SPIR</name>
<dbReference type="SUPFAM" id="SSF52540">
    <property type="entry name" value="P-loop containing nucleoside triphosphate hydrolases"/>
    <property type="match status" value="1"/>
</dbReference>
<dbReference type="Proteomes" id="UP000182737">
    <property type="component" value="Unassembled WGS sequence"/>
</dbReference>
<dbReference type="InterPro" id="IPR000194">
    <property type="entry name" value="ATPase_F1/V1/A1_a/bsu_nucl-bd"/>
</dbReference>
<feature type="domain" description="T3SS EscN ATPase C-terminal" evidence="7">
    <location>
        <begin position="299"/>
        <end position="338"/>
    </location>
</feature>
<dbReference type="PANTHER" id="PTHR15184">
    <property type="entry name" value="ATP SYNTHASE"/>
    <property type="match status" value="1"/>
</dbReference>
<proteinExistence type="predicted"/>
<keyword evidence="9" id="KW-1185">Reference proteome</keyword>
<evidence type="ECO:0000256" key="4">
    <source>
        <dbReference type="ARBA" id="ARBA00022967"/>
    </source>
</evidence>
<evidence type="ECO:0000313" key="9">
    <source>
        <dbReference type="Proteomes" id="UP000182737"/>
    </source>
</evidence>
<evidence type="ECO:0000259" key="7">
    <source>
        <dbReference type="Pfam" id="PF18269"/>
    </source>
</evidence>
<dbReference type="RefSeq" id="WP_074932149.1">
    <property type="nucleotide sequence ID" value="NZ_FORI01000007.1"/>
</dbReference>
<evidence type="ECO:0000259" key="6">
    <source>
        <dbReference type="Pfam" id="PF00006"/>
    </source>
</evidence>
<dbReference type="GO" id="GO:0005524">
    <property type="term" value="F:ATP binding"/>
    <property type="evidence" value="ECO:0007669"/>
    <property type="project" value="UniProtKB-KW"/>
</dbReference>
<sequence length="360" mass="40001">MKQEDISLWVPVGMSLLGRVIDADGNPCDDSPELFLDQYYPLEVAPPDASTRLPIDRRFQTGVRAIDSMLTMGKGQRMGIYSGSCTGKSTLLAMIAQNNNADVNVIGLIGERPREAWDFIKRNLGEEALRRSVIVVASNDQPAASQIRAAYVCTSIAEYFRNYGKDVALIMETVTRFAYAQREIALDKGDPLAQNGYPLNVFEMIPNLIFRTGTNDKGTITALYLELHDSDGDIANPIVDKMNACLDGQIVLSRKLACAYHYPTIDILASKNRISKMVTGKQTQKAVNLVRTLMENYTEKGTSPELDLAIEKHSEIEQFLQQEEQEKSSMTETLDKLSKLTGIDIPKEEYAESSGEDITK</sequence>
<evidence type="ECO:0000313" key="8">
    <source>
        <dbReference type="EMBL" id="SFI84611.1"/>
    </source>
</evidence>